<sequence length="143" mass="15878">MSYPFPCRLWAYHTVPDGIGGFGMAALVCLHYMFLLLVIIYEAFYDSKGKVGYLYTLMSAPKTDDLAYKASNAKKAKLVKYVDKFLAKSLFDAEGGLCIGKNISSASEVDGLYYFENGLAVWGCLSQTTHVSTFLSHENEIEL</sequence>
<evidence type="ECO:0000313" key="2">
    <source>
        <dbReference type="EMBL" id="RVW85247.1"/>
    </source>
</evidence>
<keyword evidence="1" id="KW-0472">Membrane</keyword>
<dbReference type="EMBL" id="QGNW01000206">
    <property type="protein sequence ID" value="RVW85247.1"/>
    <property type="molecule type" value="Genomic_DNA"/>
</dbReference>
<keyword evidence="1" id="KW-1133">Transmembrane helix</keyword>
<protein>
    <submittedName>
        <fullName evidence="2">Uncharacterized protein</fullName>
    </submittedName>
</protein>
<evidence type="ECO:0000256" key="1">
    <source>
        <dbReference type="SAM" id="Phobius"/>
    </source>
</evidence>
<reference evidence="2 3" key="1">
    <citation type="journal article" date="2018" name="PLoS Genet.">
        <title>Population sequencing reveals clonal diversity and ancestral inbreeding in the grapevine cultivar Chardonnay.</title>
        <authorList>
            <person name="Roach M.J."/>
            <person name="Johnson D.L."/>
            <person name="Bohlmann J."/>
            <person name="van Vuuren H.J."/>
            <person name="Jones S.J."/>
            <person name="Pretorius I.S."/>
            <person name="Schmidt S.A."/>
            <person name="Borneman A.R."/>
        </authorList>
    </citation>
    <scope>NUCLEOTIDE SEQUENCE [LARGE SCALE GENOMIC DNA]</scope>
    <source>
        <strain evidence="3">cv. Chardonnay</strain>
        <tissue evidence="2">Leaf</tissue>
    </source>
</reference>
<dbReference type="AlphaFoldDB" id="A0A438HLE4"/>
<organism evidence="2 3">
    <name type="scientific">Vitis vinifera</name>
    <name type="common">Grape</name>
    <dbReference type="NCBI Taxonomy" id="29760"/>
    <lineage>
        <taxon>Eukaryota</taxon>
        <taxon>Viridiplantae</taxon>
        <taxon>Streptophyta</taxon>
        <taxon>Embryophyta</taxon>
        <taxon>Tracheophyta</taxon>
        <taxon>Spermatophyta</taxon>
        <taxon>Magnoliopsida</taxon>
        <taxon>eudicotyledons</taxon>
        <taxon>Gunneridae</taxon>
        <taxon>Pentapetalae</taxon>
        <taxon>rosids</taxon>
        <taxon>Vitales</taxon>
        <taxon>Vitaceae</taxon>
        <taxon>Viteae</taxon>
        <taxon>Vitis</taxon>
    </lineage>
</organism>
<accession>A0A438HLE4</accession>
<name>A0A438HLE4_VITVI</name>
<proteinExistence type="predicted"/>
<keyword evidence="1" id="KW-0812">Transmembrane</keyword>
<evidence type="ECO:0000313" key="3">
    <source>
        <dbReference type="Proteomes" id="UP000288805"/>
    </source>
</evidence>
<gene>
    <name evidence="2" type="ORF">CK203_046559</name>
</gene>
<comment type="caution">
    <text evidence="2">The sequence shown here is derived from an EMBL/GenBank/DDBJ whole genome shotgun (WGS) entry which is preliminary data.</text>
</comment>
<dbReference type="Proteomes" id="UP000288805">
    <property type="component" value="Unassembled WGS sequence"/>
</dbReference>
<feature type="transmembrane region" description="Helical" evidence="1">
    <location>
        <begin position="20"/>
        <end position="41"/>
    </location>
</feature>